<feature type="domain" description="Transposable element P transposase-like RNase H" evidence="2">
    <location>
        <begin position="171"/>
        <end position="302"/>
    </location>
</feature>
<sequence length="303" mass="34442">MIQSKVEVHAEEDIDLNPLPLRDDFTEVEMNSSEYRDTETIFDSSNGMESSFKLLSSIEVDQNVASSSRAFTELKINSSKMKVKSNNRHEITEEDVTTFMEKNYPSIANFVKMQMHLTKVAPKGARYTTAFKQLALMIYFLGPKVYKFLRKTLQLPSKSTLLRITRKWEINPGFNDFIFSAIQIRVNTLGTLARDCVLCLDEMSLKTFLFYNISQDSIIGYHHSISGKSHDVANNVLVVMARDINSNWKQPIACFFLNSICSVDDLIKIIFSATTKLQNIGLNVLSVVSDQGTNFMKLSKQLN</sequence>
<dbReference type="Proteomes" id="UP000801492">
    <property type="component" value="Unassembled WGS sequence"/>
</dbReference>
<dbReference type="OrthoDB" id="8190203at2759"/>
<dbReference type="InterPro" id="IPR021896">
    <property type="entry name" value="THAP9-like_HTH"/>
</dbReference>
<dbReference type="InterPro" id="IPR048365">
    <property type="entry name" value="TNP-like_RNaseH_N"/>
</dbReference>
<keyword evidence="4" id="KW-1185">Reference proteome</keyword>
<dbReference type="Pfam" id="PF12017">
    <property type="entry name" value="Tnp_P_element"/>
    <property type="match status" value="1"/>
</dbReference>
<gene>
    <name evidence="3" type="ORF">ILUMI_19904</name>
</gene>
<evidence type="ECO:0000259" key="1">
    <source>
        <dbReference type="Pfam" id="PF12017"/>
    </source>
</evidence>
<dbReference type="Pfam" id="PF21787">
    <property type="entry name" value="TNP-like_RNaseH_N"/>
    <property type="match status" value="1"/>
</dbReference>
<protein>
    <recommendedName>
        <fullName evidence="5">Transposase</fullName>
    </recommendedName>
</protein>
<evidence type="ECO:0000259" key="2">
    <source>
        <dbReference type="Pfam" id="PF21787"/>
    </source>
</evidence>
<reference evidence="3" key="1">
    <citation type="submission" date="2019-08" db="EMBL/GenBank/DDBJ databases">
        <title>The genome of the North American firefly Photinus pyralis.</title>
        <authorList>
            <consortium name="Photinus pyralis genome working group"/>
            <person name="Fallon T.R."/>
            <person name="Sander Lower S.E."/>
            <person name="Weng J.-K."/>
        </authorList>
    </citation>
    <scope>NUCLEOTIDE SEQUENCE</scope>
    <source>
        <strain evidence="3">TRF0915ILg1</strain>
        <tissue evidence="3">Whole body</tissue>
    </source>
</reference>
<evidence type="ECO:0000313" key="4">
    <source>
        <dbReference type="Proteomes" id="UP000801492"/>
    </source>
</evidence>
<evidence type="ECO:0000313" key="3">
    <source>
        <dbReference type="EMBL" id="KAF2886268.1"/>
    </source>
</evidence>
<organism evidence="3 4">
    <name type="scientific">Ignelater luminosus</name>
    <name type="common">Cucubano</name>
    <name type="synonym">Pyrophorus luminosus</name>
    <dbReference type="NCBI Taxonomy" id="2038154"/>
    <lineage>
        <taxon>Eukaryota</taxon>
        <taxon>Metazoa</taxon>
        <taxon>Ecdysozoa</taxon>
        <taxon>Arthropoda</taxon>
        <taxon>Hexapoda</taxon>
        <taxon>Insecta</taxon>
        <taxon>Pterygota</taxon>
        <taxon>Neoptera</taxon>
        <taxon>Endopterygota</taxon>
        <taxon>Coleoptera</taxon>
        <taxon>Polyphaga</taxon>
        <taxon>Elateriformia</taxon>
        <taxon>Elateroidea</taxon>
        <taxon>Elateridae</taxon>
        <taxon>Agrypninae</taxon>
        <taxon>Pyrophorini</taxon>
        <taxon>Ignelater</taxon>
    </lineage>
</organism>
<dbReference type="EMBL" id="VTPC01088195">
    <property type="protein sequence ID" value="KAF2886268.1"/>
    <property type="molecule type" value="Genomic_DNA"/>
</dbReference>
<proteinExistence type="predicted"/>
<comment type="caution">
    <text evidence="3">The sequence shown here is derived from an EMBL/GenBank/DDBJ whole genome shotgun (WGS) entry which is preliminary data.</text>
</comment>
<feature type="non-terminal residue" evidence="3">
    <location>
        <position position="303"/>
    </location>
</feature>
<dbReference type="AlphaFoldDB" id="A0A8K0CFA0"/>
<name>A0A8K0CFA0_IGNLU</name>
<accession>A0A8K0CFA0</accession>
<evidence type="ECO:0008006" key="5">
    <source>
        <dbReference type="Google" id="ProtNLM"/>
    </source>
</evidence>
<feature type="domain" description="THAP9-like helix-turn-helix" evidence="1">
    <location>
        <begin position="109"/>
        <end position="162"/>
    </location>
</feature>